<dbReference type="EMBL" id="LUUH01000049">
    <property type="protein sequence ID" value="OAI04685.1"/>
    <property type="molecule type" value="Genomic_DNA"/>
</dbReference>
<dbReference type="Proteomes" id="UP000078090">
    <property type="component" value="Unassembled WGS sequence"/>
</dbReference>
<evidence type="ECO:0000256" key="8">
    <source>
        <dbReference type="ARBA" id="ARBA00022842"/>
    </source>
</evidence>
<comment type="similarity">
    <text evidence="2 13">Belongs to the CorA metal ion transporter (MIT) (TC 1.A.35) family.</text>
</comment>
<evidence type="ECO:0000313" key="17">
    <source>
        <dbReference type="Proteomes" id="UP000078090"/>
    </source>
</evidence>
<evidence type="ECO:0000256" key="6">
    <source>
        <dbReference type="ARBA" id="ARBA00022519"/>
    </source>
</evidence>
<keyword evidence="9 13" id="KW-1133">Transmembrane helix</keyword>
<keyword evidence="10 13" id="KW-0406">Ion transport</keyword>
<feature type="transmembrane region" description="Helical" evidence="13">
    <location>
        <begin position="398"/>
        <end position="418"/>
    </location>
</feature>
<dbReference type="Proteomes" id="UP000077763">
    <property type="component" value="Unassembled WGS sequence"/>
</dbReference>
<dbReference type="PANTHER" id="PTHR47685">
    <property type="entry name" value="MAGNESIUM TRANSPORT PROTEIN CORA"/>
    <property type="match status" value="1"/>
</dbReference>
<evidence type="ECO:0000256" key="4">
    <source>
        <dbReference type="ARBA" id="ARBA00022448"/>
    </source>
</evidence>
<reference evidence="15 16" key="1">
    <citation type="submission" date="2016-03" db="EMBL/GenBank/DDBJ databases">
        <authorList>
            <person name="Ploux O."/>
        </authorList>
    </citation>
    <scope>NUCLEOTIDE SEQUENCE [LARGE SCALE GENOMIC DNA]</scope>
    <source>
        <strain evidence="14">R-45363</strain>
        <strain evidence="15 16">R-45371</strain>
    </source>
</reference>
<organism evidence="15 16">
    <name type="scientific">Methylomonas methanica</name>
    <dbReference type="NCBI Taxonomy" id="421"/>
    <lineage>
        <taxon>Bacteria</taxon>
        <taxon>Pseudomonadati</taxon>
        <taxon>Pseudomonadota</taxon>
        <taxon>Gammaproteobacteria</taxon>
        <taxon>Methylococcales</taxon>
        <taxon>Methylococcaceae</taxon>
        <taxon>Methylomonas</taxon>
    </lineage>
</organism>
<dbReference type="GO" id="GO:0005886">
    <property type="term" value="C:plasma membrane"/>
    <property type="evidence" value="ECO:0007669"/>
    <property type="project" value="UniProtKB-SubCell"/>
</dbReference>
<gene>
    <name evidence="13" type="primary">corA</name>
    <name evidence="14" type="ORF">A1332_03345</name>
    <name evidence="15" type="ORF">A1353_13120</name>
</gene>
<evidence type="ECO:0000256" key="3">
    <source>
        <dbReference type="ARBA" id="ARBA00019439"/>
    </source>
</evidence>
<proteinExistence type="inferred from homology"/>
<evidence type="ECO:0000256" key="9">
    <source>
        <dbReference type="ARBA" id="ARBA00022989"/>
    </source>
</evidence>
<dbReference type="SUPFAM" id="SSF158791">
    <property type="entry name" value="MgtE N-terminal domain-like"/>
    <property type="match status" value="1"/>
</dbReference>
<dbReference type="InterPro" id="IPR004488">
    <property type="entry name" value="Mg/Co-transport_prot_CorA"/>
</dbReference>
<keyword evidence="6" id="KW-0997">Cell inner membrane</keyword>
<dbReference type="InterPro" id="IPR050829">
    <property type="entry name" value="CorA_MIT"/>
</dbReference>
<keyword evidence="11 13" id="KW-0472">Membrane</keyword>
<evidence type="ECO:0000256" key="1">
    <source>
        <dbReference type="ARBA" id="ARBA00004429"/>
    </source>
</evidence>
<dbReference type="SUPFAM" id="SSF144083">
    <property type="entry name" value="Magnesium transport protein CorA, transmembrane region"/>
    <property type="match status" value="1"/>
</dbReference>
<evidence type="ECO:0000256" key="7">
    <source>
        <dbReference type="ARBA" id="ARBA00022692"/>
    </source>
</evidence>
<evidence type="ECO:0000313" key="16">
    <source>
        <dbReference type="Proteomes" id="UP000077763"/>
    </source>
</evidence>
<dbReference type="CDD" id="cd12835">
    <property type="entry name" value="EcCorA-like_1"/>
    <property type="match status" value="1"/>
</dbReference>
<dbReference type="RefSeq" id="WP_064009709.1">
    <property type="nucleotide sequence ID" value="NZ_LUUG01000093.1"/>
</dbReference>
<evidence type="ECO:0000256" key="12">
    <source>
        <dbReference type="ARBA" id="ARBA00034269"/>
    </source>
</evidence>
<comment type="catalytic activity">
    <reaction evidence="12">
        <text>Mg(2+)(in) = Mg(2+)(out)</text>
        <dbReference type="Rhea" id="RHEA:29827"/>
        <dbReference type="ChEBI" id="CHEBI:18420"/>
    </reaction>
</comment>
<evidence type="ECO:0000256" key="5">
    <source>
        <dbReference type="ARBA" id="ARBA00022475"/>
    </source>
</evidence>
<evidence type="ECO:0000313" key="15">
    <source>
        <dbReference type="EMBL" id="OAI04685.1"/>
    </source>
</evidence>
<dbReference type="InterPro" id="IPR002523">
    <property type="entry name" value="MgTranspt_CorA/ZnTranspt_ZntB"/>
</dbReference>
<keyword evidence="5 13" id="KW-1003">Cell membrane</keyword>
<dbReference type="EMBL" id="LUUG01000093">
    <property type="protein sequence ID" value="OAI01087.1"/>
    <property type="molecule type" value="Genomic_DNA"/>
</dbReference>
<name>A0A177MH80_METMH</name>
<dbReference type="InterPro" id="IPR045863">
    <property type="entry name" value="CorA_TM1_TM2"/>
</dbReference>
<dbReference type="PANTHER" id="PTHR47685:SF1">
    <property type="entry name" value="MAGNESIUM TRANSPORT PROTEIN CORA"/>
    <property type="match status" value="1"/>
</dbReference>
<dbReference type="Gene3D" id="3.30.460.20">
    <property type="entry name" value="CorA soluble domain-like"/>
    <property type="match status" value="1"/>
</dbReference>
<dbReference type="OrthoDB" id="9803416at2"/>
<dbReference type="SUPFAM" id="SSF143865">
    <property type="entry name" value="CorA soluble domain-like"/>
    <property type="match status" value="1"/>
</dbReference>
<accession>A0A177MH80</accession>
<dbReference type="GO" id="GO:0015095">
    <property type="term" value="F:magnesium ion transmembrane transporter activity"/>
    <property type="evidence" value="ECO:0007669"/>
    <property type="project" value="UniProtKB-UniRule"/>
</dbReference>
<protein>
    <recommendedName>
        <fullName evidence="3 13">Magnesium transport protein CorA</fullName>
    </recommendedName>
</protein>
<dbReference type="InterPro" id="IPR045861">
    <property type="entry name" value="CorA_cytoplasmic_dom"/>
</dbReference>
<comment type="function">
    <text evidence="13">Mediates influx of magnesium ions.</text>
</comment>
<comment type="caution">
    <text evidence="15">The sequence shown here is derived from an EMBL/GenBank/DDBJ whole genome shotgun (WGS) entry which is preliminary data.</text>
</comment>
<dbReference type="FunFam" id="1.20.58.340:FF:000001">
    <property type="entry name" value="Magnesium transport protein CorA"/>
    <property type="match status" value="1"/>
</dbReference>
<evidence type="ECO:0000256" key="11">
    <source>
        <dbReference type="ARBA" id="ARBA00023136"/>
    </source>
</evidence>
<dbReference type="GO" id="GO:0015099">
    <property type="term" value="F:nickel cation transmembrane transporter activity"/>
    <property type="evidence" value="ECO:0007669"/>
    <property type="project" value="TreeGrafter"/>
</dbReference>
<keyword evidence="7 13" id="KW-0812">Transmembrane</keyword>
<dbReference type="Gene3D" id="1.20.58.340">
    <property type="entry name" value="Magnesium transport protein CorA, transmembrane region"/>
    <property type="match status" value="1"/>
</dbReference>
<dbReference type="AlphaFoldDB" id="A0A177MH80"/>
<keyword evidence="4 13" id="KW-0813">Transport</keyword>
<evidence type="ECO:0000256" key="2">
    <source>
        <dbReference type="ARBA" id="ARBA00009765"/>
    </source>
</evidence>
<dbReference type="Pfam" id="PF01544">
    <property type="entry name" value="CorA"/>
    <property type="match status" value="1"/>
</dbReference>
<keyword evidence="8 13" id="KW-0460">Magnesium</keyword>
<dbReference type="GO" id="GO:0015087">
    <property type="term" value="F:cobalt ion transmembrane transporter activity"/>
    <property type="evidence" value="ECO:0007669"/>
    <property type="project" value="UniProtKB-UniRule"/>
</dbReference>
<comment type="subcellular location">
    <subcellularLocation>
        <location evidence="1">Cell inner membrane</location>
        <topology evidence="1">Multi-pass membrane protein</topology>
    </subcellularLocation>
    <subcellularLocation>
        <location evidence="13">Membrane</location>
        <topology evidence="13">Multi-pass membrane protein</topology>
    </subcellularLocation>
</comment>
<evidence type="ECO:0000256" key="13">
    <source>
        <dbReference type="RuleBase" id="RU362010"/>
    </source>
</evidence>
<sequence length="425" mass="48627">MSLQTINDLLKKHKLVEGMLNNQPMPRRKLITALVQKQHMVELRSLLGRLSAIEIGQILHALDLEDANLVWQQVEESRQDDVLWELSDSLREDLVGDREPHCGVGQMSAFELVEGRLAKVAITCRHDLYAIKPIWIDLLAPSKAQRLLIGQHYGLELPDPLDLTDLEASARFYVEDQHEIHIHSDFLLDREGKSRSVPVAFILRGDMLFSVRSEELPVFRLQRLRARTQPGFVSDCKDMLLDLYGAEAEYSADALENIYEQLEIVSKKVLSQDISDEEAADILTDIAEEEDLNGRIRRNMLDTQRAVSFLIRRKLLNTTQLEDAQQILRDIESLNSHTAFLFDKINFLMDATVGFININQNKVIKIFSVASVAMLPPTLIASIYGMNFENMPELQWMLGYPFALGLMTVSVLLPFIFFKRKGWLR</sequence>
<feature type="transmembrane region" description="Helical" evidence="13">
    <location>
        <begin position="366"/>
        <end position="386"/>
    </location>
</feature>
<reference evidence="17" key="2">
    <citation type="submission" date="2016-03" db="EMBL/GenBank/DDBJ databases">
        <authorList>
            <person name="Heylen K."/>
            <person name="De Vos P."/>
            <person name="Vekeman B."/>
        </authorList>
    </citation>
    <scope>NUCLEOTIDE SEQUENCE [LARGE SCALE GENOMIC DNA]</scope>
    <source>
        <strain evidence="17">R-45363</strain>
    </source>
</reference>
<evidence type="ECO:0000256" key="10">
    <source>
        <dbReference type="ARBA" id="ARBA00023065"/>
    </source>
</evidence>
<evidence type="ECO:0000313" key="14">
    <source>
        <dbReference type="EMBL" id="OAI01087.1"/>
    </source>
</evidence>
<dbReference type="NCBIfam" id="TIGR00383">
    <property type="entry name" value="corA"/>
    <property type="match status" value="1"/>
</dbReference>